<protein>
    <submittedName>
        <fullName evidence="3">PH domain-containing protein</fullName>
    </submittedName>
</protein>
<reference evidence="3 4" key="1">
    <citation type="journal article" date="2020" name="Biotechnol. Biofuels">
        <title>New insights from the biogas microbiome by comprehensive genome-resolved metagenomics of nearly 1600 species originating from multiple anaerobic digesters.</title>
        <authorList>
            <person name="Campanaro S."/>
            <person name="Treu L."/>
            <person name="Rodriguez-R L.M."/>
            <person name="Kovalovszki A."/>
            <person name="Ziels R.M."/>
            <person name="Maus I."/>
            <person name="Zhu X."/>
            <person name="Kougias P.G."/>
            <person name="Basile A."/>
            <person name="Luo G."/>
            <person name="Schluter A."/>
            <person name="Konstantinidis K.T."/>
            <person name="Angelidaki I."/>
        </authorList>
    </citation>
    <scope>NUCLEOTIDE SEQUENCE [LARGE SCALE GENOMIC DNA]</scope>
    <source>
        <strain evidence="3">AS27yjCOA_165</strain>
    </source>
</reference>
<evidence type="ECO:0000256" key="1">
    <source>
        <dbReference type="SAM" id="Phobius"/>
    </source>
</evidence>
<sequence>MTDFATFPHCYAVYCIKQALYLEYIALKAFSTYNLITEENKVTKITFVPSPKALKVQVVGSALFLTVFFIFIVVIFGFTISGFFDFLSKLIIYLLIVMLYGASIFFALNGTKAKFKCRRYEITQDTVITYDGIFSCKQRVNNMKGMVGMELDESTIGKMFHYGTITLKFLGGAEVNIINIDNPEMYIPKITEIVNKGSTTL</sequence>
<evidence type="ECO:0000313" key="3">
    <source>
        <dbReference type="EMBL" id="NMB69908.1"/>
    </source>
</evidence>
<feature type="domain" description="YdbS-like PH" evidence="2">
    <location>
        <begin position="118"/>
        <end position="184"/>
    </location>
</feature>
<comment type="caution">
    <text evidence="3">The sequence shown here is derived from an EMBL/GenBank/DDBJ whole genome shotgun (WGS) entry which is preliminary data.</text>
</comment>
<organism evidence="3 4">
    <name type="scientific">candidate division WWE3 bacterium</name>
    <dbReference type="NCBI Taxonomy" id="2053526"/>
    <lineage>
        <taxon>Bacteria</taxon>
        <taxon>Katanobacteria</taxon>
    </lineage>
</organism>
<keyword evidence="1" id="KW-0812">Transmembrane</keyword>
<feature type="transmembrane region" description="Helical" evidence="1">
    <location>
        <begin position="62"/>
        <end position="84"/>
    </location>
</feature>
<dbReference type="InterPro" id="IPR005182">
    <property type="entry name" value="YdbS-like_PH"/>
</dbReference>
<feature type="transmembrane region" description="Helical" evidence="1">
    <location>
        <begin position="90"/>
        <end position="109"/>
    </location>
</feature>
<dbReference type="Pfam" id="PF03703">
    <property type="entry name" value="bPH_2"/>
    <property type="match status" value="1"/>
</dbReference>
<keyword evidence="1" id="KW-0472">Membrane</keyword>
<accession>A0A7X9HGS5</accession>
<evidence type="ECO:0000259" key="2">
    <source>
        <dbReference type="Pfam" id="PF03703"/>
    </source>
</evidence>
<dbReference type="EMBL" id="JAAZNL010000017">
    <property type="protein sequence ID" value="NMB69908.1"/>
    <property type="molecule type" value="Genomic_DNA"/>
</dbReference>
<dbReference type="Proteomes" id="UP000526033">
    <property type="component" value="Unassembled WGS sequence"/>
</dbReference>
<evidence type="ECO:0000313" key="4">
    <source>
        <dbReference type="Proteomes" id="UP000526033"/>
    </source>
</evidence>
<gene>
    <name evidence="3" type="ORF">GYA27_01775</name>
</gene>
<name>A0A7X9HGS5_UNCKA</name>
<keyword evidence="1" id="KW-1133">Transmembrane helix</keyword>
<dbReference type="AlphaFoldDB" id="A0A7X9HGS5"/>
<proteinExistence type="predicted"/>